<organism evidence="1 2">
    <name type="scientific">Hypsizygus marmoreus</name>
    <name type="common">White beech mushroom</name>
    <name type="synonym">Agaricus marmoreus</name>
    <dbReference type="NCBI Taxonomy" id="39966"/>
    <lineage>
        <taxon>Eukaryota</taxon>
        <taxon>Fungi</taxon>
        <taxon>Dikarya</taxon>
        <taxon>Basidiomycota</taxon>
        <taxon>Agaricomycotina</taxon>
        <taxon>Agaricomycetes</taxon>
        <taxon>Agaricomycetidae</taxon>
        <taxon>Agaricales</taxon>
        <taxon>Tricholomatineae</taxon>
        <taxon>Lyophyllaceae</taxon>
        <taxon>Hypsizygus</taxon>
    </lineage>
</organism>
<feature type="non-terminal residue" evidence="1">
    <location>
        <position position="1"/>
    </location>
</feature>
<dbReference type="InParanoid" id="A0A369KB12"/>
<protein>
    <submittedName>
        <fullName evidence="1">Uncharacterized protein</fullName>
    </submittedName>
</protein>
<accession>A0A369KB12</accession>
<evidence type="ECO:0000313" key="2">
    <source>
        <dbReference type="Proteomes" id="UP000076154"/>
    </source>
</evidence>
<proteinExistence type="predicted"/>
<dbReference type="Proteomes" id="UP000076154">
    <property type="component" value="Unassembled WGS sequence"/>
</dbReference>
<name>A0A369KB12_HYPMA</name>
<gene>
    <name evidence="1" type="ORF">Hypma_005860</name>
</gene>
<keyword evidence="2" id="KW-1185">Reference proteome</keyword>
<dbReference type="AlphaFoldDB" id="A0A369KB12"/>
<reference evidence="1" key="1">
    <citation type="submission" date="2018-04" db="EMBL/GenBank/DDBJ databases">
        <title>Whole genome sequencing of Hypsizygus marmoreus.</title>
        <authorList>
            <person name="Choi I.-G."/>
            <person name="Min B."/>
            <person name="Kim J.-G."/>
            <person name="Kim S."/>
            <person name="Oh Y.-L."/>
            <person name="Kong W.-S."/>
            <person name="Park H."/>
            <person name="Jeong J."/>
            <person name="Song E.-S."/>
        </authorList>
    </citation>
    <scope>NUCLEOTIDE SEQUENCE [LARGE SCALE GENOMIC DNA]</scope>
    <source>
        <strain evidence="1">51987-8</strain>
    </source>
</reference>
<dbReference type="EMBL" id="LUEZ02000004">
    <property type="protein sequence ID" value="RDB30782.1"/>
    <property type="molecule type" value="Genomic_DNA"/>
</dbReference>
<sequence>SATSSRIFRSTLYVTCRPKGVGVMGACSTFWSLISQFRASWFLQFFSF</sequence>
<evidence type="ECO:0000313" key="1">
    <source>
        <dbReference type="EMBL" id="RDB30782.1"/>
    </source>
</evidence>
<comment type="caution">
    <text evidence="1">The sequence shown here is derived from an EMBL/GenBank/DDBJ whole genome shotgun (WGS) entry which is preliminary data.</text>
</comment>